<dbReference type="Gene3D" id="1.10.260.40">
    <property type="entry name" value="lambda repressor-like DNA-binding domains"/>
    <property type="match status" value="1"/>
</dbReference>
<evidence type="ECO:0000256" key="2">
    <source>
        <dbReference type="ARBA" id="ARBA00023125"/>
    </source>
</evidence>
<dbReference type="SUPFAM" id="SSF47413">
    <property type="entry name" value="lambda repressor-like DNA-binding domains"/>
    <property type="match status" value="1"/>
</dbReference>
<evidence type="ECO:0000256" key="1">
    <source>
        <dbReference type="ARBA" id="ARBA00023015"/>
    </source>
</evidence>
<dbReference type="Proteomes" id="UP000598217">
    <property type="component" value="Unassembled WGS sequence"/>
</dbReference>
<organism evidence="5 6">
    <name type="scientific">Nocardiopsis terrae</name>
    <dbReference type="NCBI Taxonomy" id="372655"/>
    <lineage>
        <taxon>Bacteria</taxon>
        <taxon>Bacillati</taxon>
        <taxon>Actinomycetota</taxon>
        <taxon>Actinomycetes</taxon>
        <taxon>Streptosporangiales</taxon>
        <taxon>Nocardiopsidaceae</taxon>
        <taxon>Nocardiopsis</taxon>
    </lineage>
</organism>
<feature type="domain" description="HTH lacI-type" evidence="4">
    <location>
        <begin position="11"/>
        <end position="66"/>
    </location>
</feature>
<name>A0ABR9HHZ0_9ACTN</name>
<keyword evidence="2" id="KW-0238">DNA-binding</keyword>
<accession>A0ABR9HHZ0</accession>
<dbReference type="InterPro" id="IPR046335">
    <property type="entry name" value="LacI/GalR-like_sensor"/>
</dbReference>
<evidence type="ECO:0000256" key="3">
    <source>
        <dbReference type="ARBA" id="ARBA00023163"/>
    </source>
</evidence>
<comment type="caution">
    <text evidence="5">The sequence shown here is derived from an EMBL/GenBank/DDBJ whole genome shotgun (WGS) entry which is preliminary data.</text>
</comment>
<dbReference type="RefSeq" id="WP_191269348.1">
    <property type="nucleotide sequence ID" value="NZ_BMXJ01000003.1"/>
</dbReference>
<protein>
    <submittedName>
        <fullName evidence="5">LacI family transcriptional regulator</fullName>
    </submittedName>
</protein>
<dbReference type="Pfam" id="PF00356">
    <property type="entry name" value="LacI"/>
    <property type="match status" value="1"/>
</dbReference>
<dbReference type="SMART" id="SM00354">
    <property type="entry name" value="HTH_LACI"/>
    <property type="match status" value="1"/>
</dbReference>
<dbReference type="Pfam" id="PF13377">
    <property type="entry name" value="Peripla_BP_3"/>
    <property type="match status" value="1"/>
</dbReference>
<keyword evidence="3" id="KW-0804">Transcription</keyword>
<dbReference type="EMBL" id="JADBDY010000001">
    <property type="protein sequence ID" value="MBE1458643.1"/>
    <property type="molecule type" value="Genomic_DNA"/>
</dbReference>
<dbReference type="PANTHER" id="PTHR30146">
    <property type="entry name" value="LACI-RELATED TRANSCRIPTIONAL REPRESSOR"/>
    <property type="match status" value="1"/>
</dbReference>
<keyword evidence="6" id="KW-1185">Reference proteome</keyword>
<keyword evidence="1" id="KW-0805">Transcription regulation</keyword>
<dbReference type="InterPro" id="IPR010982">
    <property type="entry name" value="Lambda_DNA-bd_dom_sf"/>
</dbReference>
<evidence type="ECO:0000313" key="6">
    <source>
        <dbReference type="Proteomes" id="UP000598217"/>
    </source>
</evidence>
<evidence type="ECO:0000313" key="5">
    <source>
        <dbReference type="EMBL" id="MBE1458643.1"/>
    </source>
</evidence>
<gene>
    <name evidence="5" type="ORF">H4W79_002857</name>
</gene>
<dbReference type="PROSITE" id="PS50932">
    <property type="entry name" value="HTH_LACI_2"/>
    <property type="match status" value="1"/>
</dbReference>
<dbReference type="PANTHER" id="PTHR30146:SF109">
    <property type="entry name" value="HTH-TYPE TRANSCRIPTIONAL REGULATOR GALS"/>
    <property type="match status" value="1"/>
</dbReference>
<proteinExistence type="predicted"/>
<dbReference type="Gene3D" id="3.40.50.2300">
    <property type="match status" value="2"/>
</dbReference>
<dbReference type="InterPro" id="IPR000843">
    <property type="entry name" value="HTH_LacI"/>
</dbReference>
<dbReference type="SUPFAM" id="SSF53822">
    <property type="entry name" value="Periplasmic binding protein-like I"/>
    <property type="match status" value="1"/>
</dbReference>
<dbReference type="InterPro" id="IPR028082">
    <property type="entry name" value="Peripla_BP_I"/>
</dbReference>
<reference evidence="5 6" key="1">
    <citation type="submission" date="2020-10" db="EMBL/GenBank/DDBJ databases">
        <title>Sequencing the genomes of 1000 actinobacteria strains.</title>
        <authorList>
            <person name="Klenk H.-P."/>
        </authorList>
    </citation>
    <scope>NUCLEOTIDE SEQUENCE [LARGE SCALE GENOMIC DNA]</scope>
    <source>
        <strain evidence="5 6">DSM 45157</strain>
    </source>
</reference>
<sequence length="341" mass="35644">MTEPSAARPRPTMVDVARQAGVSHQTVSRYLRSGGAGLKEATRVRVQAAITELGYRPNLVARSMRTRRTGRLAILLPGVNFPSPNRVIAGAVESAHAEGYVVEVLSLEGGPAARAERMAELRDSGQVEGILALAPVAADSGSRTGGGPAVVVSADYDDRMRGLGEIADGSAVRELVEGLAGAGHRRFLHVSGPREFASARGRRRSYLRAVEEFGLQSHGVAEGDWSAASGTEAVRSLAPDSGVTAVVAANDVVAAGVVRGAAERGWRVPADLSVTGWDNDPVGACMPPSLTTVDVDLEALGARAMRRLVCAVRGTAPPPADGPFHRVLWRESTGPVPSRSD</sequence>
<dbReference type="CDD" id="cd01392">
    <property type="entry name" value="HTH_LacI"/>
    <property type="match status" value="1"/>
</dbReference>
<dbReference type="PROSITE" id="PS00356">
    <property type="entry name" value="HTH_LACI_1"/>
    <property type="match status" value="1"/>
</dbReference>
<evidence type="ECO:0000259" key="4">
    <source>
        <dbReference type="PROSITE" id="PS50932"/>
    </source>
</evidence>